<protein>
    <submittedName>
        <fullName evidence="9">Iron complex transport system permease protein</fullName>
    </submittedName>
</protein>
<comment type="similarity">
    <text evidence="2">Belongs to the binding-protein-dependent transport system permease family. FecCD subfamily.</text>
</comment>
<feature type="transmembrane region" description="Helical" evidence="8">
    <location>
        <begin position="320"/>
        <end position="337"/>
    </location>
</feature>
<feature type="transmembrane region" description="Helical" evidence="8">
    <location>
        <begin position="72"/>
        <end position="89"/>
    </location>
</feature>
<dbReference type="InterPro" id="IPR000522">
    <property type="entry name" value="ABC_transptr_permease_BtuC"/>
</dbReference>
<dbReference type="CDD" id="cd06550">
    <property type="entry name" value="TM_ABC_iron-siderophores_like"/>
    <property type="match status" value="1"/>
</dbReference>
<accession>A0A1R3WBQ5</accession>
<feature type="transmembrane region" description="Helical" evidence="8">
    <location>
        <begin position="159"/>
        <end position="181"/>
    </location>
</feature>
<dbReference type="Gene3D" id="1.10.3470.10">
    <property type="entry name" value="ABC transporter involved in vitamin B12 uptake, BtuC"/>
    <property type="match status" value="1"/>
</dbReference>
<evidence type="ECO:0000256" key="6">
    <source>
        <dbReference type="ARBA" id="ARBA00022989"/>
    </source>
</evidence>
<name>A0A1R3WBQ5_9RHOB</name>
<evidence type="ECO:0000313" key="9">
    <source>
        <dbReference type="EMBL" id="SIT75480.1"/>
    </source>
</evidence>
<dbReference type="Proteomes" id="UP000192455">
    <property type="component" value="Unassembled WGS sequence"/>
</dbReference>
<gene>
    <name evidence="9" type="ORF">SAMN05421849_0334</name>
</gene>
<dbReference type="GO" id="GO:0005886">
    <property type="term" value="C:plasma membrane"/>
    <property type="evidence" value="ECO:0007669"/>
    <property type="project" value="UniProtKB-SubCell"/>
</dbReference>
<feature type="transmembrane region" description="Helical" evidence="8">
    <location>
        <begin position="290"/>
        <end position="308"/>
    </location>
</feature>
<dbReference type="SUPFAM" id="SSF81345">
    <property type="entry name" value="ABC transporter involved in vitamin B12 uptake, BtuC"/>
    <property type="match status" value="1"/>
</dbReference>
<comment type="subcellular location">
    <subcellularLocation>
        <location evidence="1">Cell membrane</location>
        <topology evidence="1">Multi-pass membrane protein</topology>
    </subcellularLocation>
</comment>
<feature type="transmembrane region" description="Helical" evidence="8">
    <location>
        <begin position="248"/>
        <end position="270"/>
    </location>
</feature>
<dbReference type="FunFam" id="1.10.3470.10:FF:000001">
    <property type="entry name" value="Vitamin B12 ABC transporter permease BtuC"/>
    <property type="match status" value="1"/>
</dbReference>
<reference evidence="9 10" key="1">
    <citation type="submission" date="2017-01" db="EMBL/GenBank/DDBJ databases">
        <authorList>
            <person name="Mah S.A."/>
            <person name="Swanson W.J."/>
            <person name="Moy G.W."/>
            <person name="Vacquier V.D."/>
        </authorList>
    </citation>
    <scope>NUCLEOTIDE SEQUENCE [LARGE SCALE GENOMIC DNA]</scope>
    <source>
        <strain evidence="9 10">DSM 21219</strain>
    </source>
</reference>
<evidence type="ECO:0000256" key="3">
    <source>
        <dbReference type="ARBA" id="ARBA00022448"/>
    </source>
</evidence>
<feature type="transmembrane region" description="Helical" evidence="8">
    <location>
        <begin position="201"/>
        <end position="223"/>
    </location>
</feature>
<keyword evidence="7 8" id="KW-0472">Membrane</keyword>
<evidence type="ECO:0000256" key="5">
    <source>
        <dbReference type="ARBA" id="ARBA00022692"/>
    </source>
</evidence>
<dbReference type="Pfam" id="PF01032">
    <property type="entry name" value="FecCD"/>
    <property type="match status" value="1"/>
</dbReference>
<evidence type="ECO:0000256" key="2">
    <source>
        <dbReference type="ARBA" id="ARBA00007935"/>
    </source>
</evidence>
<evidence type="ECO:0000256" key="4">
    <source>
        <dbReference type="ARBA" id="ARBA00022475"/>
    </source>
</evidence>
<evidence type="ECO:0000256" key="7">
    <source>
        <dbReference type="ARBA" id="ARBA00023136"/>
    </source>
</evidence>
<dbReference type="AlphaFoldDB" id="A0A1R3WBQ5"/>
<keyword evidence="4" id="KW-1003">Cell membrane</keyword>
<dbReference type="OrthoDB" id="9811975at2"/>
<dbReference type="GO" id="GO:0022857">
    <property type="term" value="F:transmembrane transporter activity"/>
    <property type="evidence" value="ECO:0007669"/>
    <property type="project" value="InterPro"/>
</dbReference>
<dbReference type="EMBL" id="FTPS01000001">
    <property type="protein sequence ID" value="SIT75480.1"/>
    <property type="molecule type" value="Genomic_DNA"/>
</dbReference>
<sequence>MGFLRPHYPAVCAVLAVLCLFSITLSVSIGSARIPFLTVWSIILNKASLASIAPHWDMGRENIVWELRLPRALLAAMVGAGLGLAGTVMQAVTRNPLADPHLLGVSAGAGFGANLAILFLGSLLGVYTLPLFAFMGALGATAAVVMVGGISRAGGPTRLILAGLAVSFVIAAGSNVMIMLADPHAISSVVFWSLGGFGFAQWNNLVFPAVALLFSGVVFRYLAEQLNALAMGEETAATLGVNPRGLRILTLTVSAFLTGVLVAFSGMIGFVGLMMPHITRLLVGGDNRRVLPVSALLGAIFLVLADIAARRITAPNDMPVGVVTGLIGGLFFIVLLSRDRG</sequence>
<evidence type="ECO:0000256" key="1">
    <source>
        <dbReference type="ARBA" id="ARBA00004651"/>
    </source>
</evidence>
<dbReference type="STRING" id="515897.SAMN05421849_0334"/>
<dbReference type="RefSeq" id="WP_076646679.1">
    <property type="nucleotide sequence ID" value="NZ_FTPS01000001.1"/>
</dbReference>
<dbReference type="GO" id="GO:0033214">
    <property type="term" value="P:siderophore-iron import into cell"/>
    <property type="evidence" value="ECO:0007669"/>
    <property type="project" value="TreeGrafter"/>
</dbReference>
<keyword evidence="10" id="KW-1185">Reference proteome</keyword>
<feature type="transmembrane region" description="Helical" evidence="8">
    <location>
        <begin position="127"/>
        <end position="147"/>
    </location>
</feature>
<feature type="transmembrane region" description="Helical" evidence="8">
    <location>
        <begin position="101"/>
        <end position="121"/>
    </location>
</feature>
<keyword evidence="3" id="KW-0813">Transport</keyword>
<keyword evidence="5 8" id="KW-0812">Transmembrane</keyword>
<proteinExistence type="inferred from homology"/>
<evidence type="ECO:0000256" key="8">
    <source>
        <dbReference type="SAM" id="Phobius"/>
    </source>
</evidence>
<organism evidence="9 10">
    <name type="scientific">Pontibaca methylaminivorans</name>
    <dbReference type="NCBI Taxonomy" id="515897"/>
    <lineage>
        <taxon>Bacteria</taxon>
        <taxon>Pseudomonadati</taxon>
        <taxon>Pseudomonadota</taxon>
        <taxon>Alphaproteobacteria</taxon>
        <taxon>Rhodobacterales</taxon>
        <taxon>Roseobacteraceae</taxon>
        <taxon>Pontibaca</taxon>
    </lineage>
</organism>
<dbReference type="InterPro" id="IPR037294">
    <property type="entry name" value="ABC_BtuC-like"/>
</dbReference>
<dbReference type="PANTHER" id="PTHR30472">
    <property type="entry name" value="FERRIC ENTEROBACTIN TRANSPORT SYSTEM PERMEASE PROTEIN"/>
    <property type="match status" value="1"/>
</dbReference>
<dbReference type="PANTHER" id="PTHR30472:SF67">
    <property type="entry name" value="PERMEASE OF ABC TRANSPORTER-RELATED"/>
    <property type="match status" value="1"/>
</dbReference>
<evidence type="ECO:0000313" key="10">
    <source>
        <dbReference type="Proteomes" id="UP000192455"/>
    </source>
</evidence>
<keyword evidence="6 8" id="KW-1133">Transmembrane helix</keyword>